<dbReference type="InterPro" id="IPR027902">
    <property type="entry name" value="DUF4487"/>
</dbReference>
<keyword evidence="3" id="KW-1185">Reference proteome</keyword>
<dbReference type="EMBL" id="ATLV01018617">
    <property type="status" value="NOT_ANNOTATED_CDS"/>
    <property type="molecule type" value="Genomic_DNA"/>
</dbReference>
<organism evidence="1">
    <name type="scientific">Anopheles sinensis</name>
    <name type="common">Mosquito</name>
    <dbReference type="NCBI Taxonomy" id="74873"/>
    <lineage>
        <taxon>Eukaryota</taxon>
        <taxon>Metazoa</taxon>
        <taxon>Ecdysozoa</taxon>
        <taxon>Arthropoda</taxon>
        <taxon>Hexapoda</taxon>
        <taxon>Insecta</taxon>
        <taxon>Pterygota</taxon>
        <taxon>Neoptera</taxon>
        <taxon>Endopterygota</taxon>
        <taxon>Diptera</taxon>
        <taxon>Nematocera</taxon>
        <taxon>Culicoidea</taxon>
        <taxon>Culicidae</taxon>
        <taxon>Anophelinae</taxon>
        <taxon>Anopheles</taxon>
    </lineage>
</organism>
<dbReference type="EMBL" id="KE525239">
    <property type="protein sequence ID" value="KFB43281.1"/>
    <property type="molecule type" value="Genomic_DNA"/>
</dbReference>
<reference evidence="1 3" key="1">
    <citation type="journal article" date="2014" name="BMC Genomics">
        <title>Genome sequence of Anopheles sinensis provides insight into genetics basis of mosquito competence for malaria parasites.</title>
        <authorList>
            <person name="Zhou D."/>
            <person name="Zhang D."/>
            <person name="Ding G."/>
            <person name="Shi L."/>
            <person name="Hou Q."/>
            <person name="Ye Y."/>
            <person name="Xu Y."/>
            <person name="Zhou H."/>
            <person name="Xiong C."/>
            <person name="Li S."/>
            <person name="Yu J."/>
            <person name="Hong S."/>
            <person name="Yu X."/>
            <person name="Zou P."/>
            <person name="Chen C."/>
            <person name="Chang X."/>
            <person name="Wang W."/>
            <person name="Lv Y."/>
            <person name="Sun Y."/>
            <person name="Ma L."/>
            <person name="Shen B."/>
            <person name="Zhu C."/>
        </authorList>
    </citation>
    <scope>NUCLEOTIDE SEQUENCE [LARGE SCALE GENOMIC DNA]</scope>
</reference>
<evidence type="ECO:0000313" key="2">
    <source>
        <dbReference type="EnsemblMetazoa" id="ASIC011065-PA"/>
    </source>
</evidence>
<dbReference type="OrthoDB" id="6088000at2759"/>
<dbReference type="PANTHER" id="PTHR16071:SF2">
    <property type="entry name" value="FIGNL1-INTERACTING REGULATOR OF RECOMBINATION AND MITOSIS"/>
    <property type="match status" value="1"/>
</dbReference>
<evidence type="ECO:0000313" key="3">
    <source>
        <dbReference type="Proteomes" id="UP000030765"/>
    </source>
</evidence>
<dbReference type="Proteomes" id="UP000030765">
    <property type="component" value="Unassembled WGS sequence"/>
</dbReference>
<sequence length="878" mass="99572">MSQAKVIVNNATDLLLLGDAVKDVPLKEITQAVLKGLCQQESDIGLYECLFTKVIPHFEPKKFEAEVSCIVLPELVAFLEKIQHELQTNALSYFFVENLTILLRLADVLQKLIEYLVEQTERCQLFHTLVVFPEYLLRCYTIVRQNYVTMAKESDVLEVMKTLYVECKKILMAFLDLLCPRDATTRSSYFRSMERDEQYACLEKVCTLLASVGNEITPIDSLLASDVWKAIVKLSTEHAGQLFSGNRTGWLTQIVVTLNTGIDQSFNEIRMKNDSSKQVTISLKLNAFFLRVMLKFLSLLKPHATPDVFRPIIATLLQVKTSLRPGVVCSELAAGIDQYLHIGYMAIVESSVRSEPFAKEFCNHECKTTEDIHSYYGLLMHIVGQIVSNANDRNLVATYGHRHNLLAYVCTLLKRSDSLFLHNASLYKQLLTHCSGLILMAARLKNRDAQKTIEESLVRMVLQEHYYTGLLGIDLWSVFVRYHSTQLLYGYFLFWKKINDQRSIFHTRPEQIFPAQLLRNLWVFLPATQKAKILDTYPVSDQTNDRLWATVSLSGDIDKMRQNRFTESLEKRLVSRMNALRQRPSVEGFYETLTLISVANNTPRLGGVAKETAHGLWNTILEWSEIWNTPTACSLFACLLSSETIPQSILRLSEGIDISNATVFVRYISLKLIEKANPSTNLPPFVETLLSDDCPLIAAVAFNVLQKLNDKQNLTVKQFLAKSPHIGTQLSAWQTNPPSKTFLNPSNNCEFRFSVPHRCRRPSPEPVKSDACGDITIIVNSKIDELFPDTIDDDDDDDSLCDLDIGMLTDNVSEAKKRKIEDKEGSAFETSTTISRCLDELEVQGKVLENLLQSRELEGASKGRVRRLISMLNKVLDS</sequence>
<dbReference type="VEuPathDB" id="VectorBase:ASIS001434"/>
<dbReference type="VEuPathDB" id="VectorBase:ASIC011065"/>
<dbReference type="Pfam" id="PF14868">
    <property type="entry name" value="DUF4487"/>
    <property type="match status" value="1"/>
</dbReference>
<name>A0A084VZ87_ANOSI</name>
<dbReference type="PANTHER" id="PTHR16071">
    <property type="entry name" value="CHROMOSOME 1 OPEN READING FRAME 112"/>
    <property type="match status" value="1"/>
</dbReference>
<dbReference type="AlphaFoldDB" id="A0A084VZ87"/>
<gene>
    <name evidence="1" type="ORF">ZHAS_00011065</name>
</gene>
<accession>A0A084VZ87</accession>
<dbReference type="OMA" id="GYMAIVE"/>
<reference evidence="2" key="2">
    <citation type="submission" date="2020-05" db="UniProtKB">
        <authorList>
            <consortium name="EnsemblMetazoa"/>
        </authorList>
    </citation>
    <scope>IDENTIFICATION</scope>
</reference>
<proteinExistence type="predicted"/>
<protein>
    <submittedName>
        <fullName evidence="1">AGAP005525-PA-like protein</fullName>
    </submittedName>
</protein>
<evidence type="ECO:0000313" key="1">
    <source>
        <dbReference type="EMBL" id="KFB43281.1"/>
    </source>
</evidence>
<dbReference type="EnsemblMetazoa" id="ASIC011065-RA">
    <property type="protein sequence ID" value="ASIC011065-PA"/>
    <property type="gene ID" value="ASIC011065"/>
</dbReference>